<dbReference type="OrthoDB" id="2074709at2"/>
<comment type="caution">
    <text evidence="2">The sequence shown here is derived from an EMBL/GenBank/DDBJ whole genome shotgun (WGS) entry which is preliminary data.</text>
</comment>
<evidence type="ECO:0000256" key="1">
    <source>
        <dbReference type="SAM" id="SignalP"/>
    </source>
</evidence>
<organism evidence="2 3">
    <name type="scientific">Anaerosacchariphilus polymeriproducens</name>
    <dbReference type="NCBI Taxonomy" id="1812858"/>
    <lineage>
        <taxon>Bacteria</taxon>
        <taxon>Bacillati</taxon>
        <taxon>Bacillota</taxon>
        <taxon>Clostridia</taxon>
        <taxon>Lachnospirales</taxon>
        <taxon>Lachnospiraceae</taxon>
        <taxon>Anaerosacchariphilus</taxon>
    </lineage>
</organism>
<protein>
    <submittedName>
        <fullName evidence="2">Uncharacterized protein</fullName>
    </submittedName>
</protein>
<evidence type="ECO:0000313" key="3">
    <source>
        <dbReference type="Proteomes" id="UP000255036"/>
    </source>
</evidence>
<dbReference type="Proteomes" id="UP000255036">
    <property type="component" value="Unassembled WGS sequence"/>
</dbReference>
<feature type="chain" id="PRO_5016761675" evidence="1">
    <location>
        <begin position="27"/>
        <end position="132"/>
    </location>
</feature>
<evidence type="ECO:0000313" key="2">
    <source>
        <dbReference type="EMBL" id="RDU24513.1"/>
    </source>
</evidence>
<dbReference type="AlphaFoldDB" id="A0A371AY68"/>
<keyword evidence="1" id="KW-0732">Signal</keyword>
<dbReference type="EMBL" id="QRCT01000012">
    <property type="protein sequence ID" value="RDU24513.1"/>
    <property type="molecule type" value="Genomic_DNA"/>
</dbReference>
<reference evidence="2 3" key="1">
    <citation type="submission" date="2018-07" db="EMBL/GenBank/DDBJ databases">
        <title>Anaerosacharophilus polymeroproducens gen. nov. sp. nov., an anaerobic bacterium isolated from salt field.</title>
        <authorList>
            <person name="Kim W."/>
            <person name="Yang S.-H."/>
            <person name="Oh J."/>
            <person name="Lee J.-H."/>
            <person name="Kwon K.K."/>
        </authorList>
    </citation>
    <scope>NUCLEOTIDE SEQUENCE [LARGE SCALE GENOMIC DNA]</scope>
    <source>
        <strain evidence="2 3">MCWD5</strain>
    </source>
</reference>
<feature type="signal peptide" evidence="1">
    <location>
        <begin position="1"/>
        <end position="26"/>
    </location>
</feature>
<accession>A0A371AY68</accession>
<name>A0A371AY68_9FIRM</name>
<dbReference type="RefSeq" id="WP_115480746.1">
    <property type="nucleotide sequence ID" value="NZ_QRCT01000012.1"/>
</dbReference>
<keyword evidence="3" id="KW-1185">Reference proteome</keyword>
<proteinExistence type="predicted"/>
<sequence length="132" mass="14371">MIKRGKKGIALLLGLMILGSTNLVHAETKQFSFTVKYGQQKSDGCAQKADHEQIAYVTATSFSGNRSKIAVGVRGLGNSADTGCWTFTKQNYKNKMKLGYEYGIYAYPGKNFEAYCEGFGSGVGTVKGRYTP</sequence>
<gene>
    <name evidence="2" type="ORF">DWV06_03350</name>
</gene>